<comment type="caution">
    <text evidence="8">The sequence shown here is derived from an EMBL/GenBank/DDBJ whole genome shotgun (WGS) entry which is preliminary data.</text>
</comment>
<evidence type="ECO:0000313" key="9">
    <source>
        <dbReference type="Proteomes" id="UP000051845"/>
    </source>
</evidence>
<dbReference type="InterPro" id="IPR051401">
    <property type="entry name" value="GtrA_CellWall_Glycosyl"/>
</dbReference>
<protein>
    <submittedName>
        <fullName evidence="8">GtcA family membrane protein</fullName>
    </submittedName>
</protein>
<evidence type="ECO:0000256" key="4">
    <source>
        <dbReference type="ARBA" id="ARBA00022989"/>
    </source>
</evidence>
<reference evidence="8 9" key="1">
    <citation type="journal article" date="2015" name="Genome Announc.">
        <title>Expanding the biotechnology potential of lactobacilli through comparative genomics of 213 strains and associated genera.</title>
        <authorList>
            <person name="Sun Z."/>
            <person name="Harris H.M."/>
            <person name="McCann A."/>
            <person name="Guo C."/>
            <person name="Argimon S."/>
            <person name="Zhang W."/>
            <person name="Yang X."/>
            <person name="Jeffery I.B."/>
            <person name="Cooney J.C."/>
            <person name="Kagawa T.F."/>
            <person name="Liu W."/>
            <person name="Song Y."/>
            <person name="Salvetti E."/>
            <person name="Wrobel A."/>
            <person name="Rasinkangas P."/>
            <person name="Parkhill J."/>
            <person name="Rea M.C."/>
            <person name="O'Sullivan O."/>
            <person name="Ritari J."/>
            <person name="Douillard F.P."/>
            <person name="Paul Ross R."/>
            <person name="Yang R."/>
            <person name="Briner A.E."/>
            <person name="Felis G.E."/>
            <person name="de Vos W.M."/>
            <person name="Barrangou R."/>
            <person name="Klaenhammer T.R."/>
            <person name="Caufield P.W."/>
            <person name="Cui Y."/>
            <person name="Zhang H."/>
            <person name="O'Toole P.W."/>
        </authorList>
    </citation>
    <scope>NUCLEOTIDE SEQUENCE [LARGE SCALE GENOMIC DNA]</scope>
    <source>
        <strain evidence="8 9">DSM 20515</strain>
    </source>
</reference>
<evidence type="ECO:0000256" key="5">
    <source>
        <dbReference type="ARBA" id="ARBA00023136"/>
    </source>
</evidence>
<evidence type="ECO:0000256" key="1">
    <source>
        <dbReference type="ARBA" id="ARBA00004141"/>
    </source>
</evidence>
<keyword evidence="5 6" id="KW-0472">Membrane</keyword>
<dbReference type="GO" id="GO:0005886">
    <property type="term" value="C:plasma membrane"/>
    <property type="evidence" value="ECO:0007669"/>
    <property type="project" value="TreeGrafter"/>
</dbReference>
<feature type="transmembrane region" description="Helical" evidence="6">
    <location>
        <begin position="41"/>
        <end position="60"/>
    </location>
</feature>
<keyword evidence="3 6" id="KW-0812">Transmembrane</keyword>
<dbReference type="STRING" id="33960.TY91_14935"/>
<proteinExistence type="inferred from homology"/>
<evidence type="ECO:0000256" key="6">
    <source>
        <dbReference type="SAM" id="Phobius"/>
    </source>
</evidence>
<comment type="similarity">
    <text evidence="2">Belongs to the GtrA family.</text>
</comment>
<dbReference type="GO" id="GO:0000271">
    <property type="term" value="P:polysaccharide biosynthetic process"/>
    <property type="evidence" value="ECO:0007669"/>
    <property type="project" value="InterPro"/>
</dbReference>
<evidence type="ECO:0000256" key="3">
    <source>
        <dbReference type="ARBA" id="ARBA00022692"/>
    </source>
</evidence>
<dbReference type="PATRIC" id="fig|1423733.4.peg.2529"/>
<feature type="domain" description="GtrA/DPMS transmembrane" evidence="7">
    <location>
        <begin position="17"/>
        <end position="134"/>
    </location>
</feature>
<feature type="transmembrane region" description="Helical" evidence="6">
    <location>
        <begin position="115"/>
        <end position="133"/>
    </location>
</feature>
<dbReference type="PANTHER" id="PTHR38459">
    <property type="entry name" value="PROPHAGE BACTOPRENOL-LINKED GLUCOSE TRANSLOCASE HOMOLOG"/>
    <property type="match status" value="1"/>
</dbReference>
<dbReference type="InterPro" id="IPR007267">
    <property type="entry name" value="GtrA_DPMS_TM"/>
</dbReference>
<name>A0A0R2B773_SECCO</name>
<accession>A0A0R2B773</accession>
<dbReference type="RefSeq" id="WP_054759705.1">
    <property type="nucleotide sequence ID" value="NZ_AYYR01000054.1"/>
</dbReference>
<dbReference type="Proteomes" id="UP000051845">
    <property type="component" value="Unassembled WGS sequence"/>
</dbReference>
<dbReference type="EMBL" id="AYYR01000054">
    <property type="protein sequence ID" value="KRM75230.1"/>
    <property type="molecule type" value="Genomic_DNA"/>
</dbReference>
<feature type="transmembrane region" description="Helical" evidence="6">
    <location>
        <begin position="81"/>
        <end position="103"/>
    </location>
</feature>
<evidence type="ECO:0000256" key="2">
    <source>
        <dbReference type="ARBA" id="ARBA00009399"/>
    </source>
</evidence>
<keyword evidence="4 6" id="KW-1133">Transmembrane helix</keyword>
<comment type="subcellular location">
    <subcellularLocation>
        <location evidence="1">Membrane</location>
        <topology evidence="1">Multi-pass membrane protein</topology>
    </subcellularLocation>
</comment>
<sequence length="141" mass="16286">MTKIKQLWQQYASVISYLVFGVLTTVVNIGVFDVLDTYAHWNYQVATVLAWFISVLFAYITNKLWVFNSKTTTSQALMTELGSFFFFRILSLFMDMAMMWLGISILHASPLLTKVVDNVVIVVVNYLFSRVFIFKRVEQGD</sequence>
<evidence type="ECO:0000313" key="8">
    <source>
        <dbReference type="EMBL" id="KRM75230.1"/>
    </source>
</evidence>
<dbReference type="PANTHER" id="PTHR38459:SF5">
    <property type="entry name" value="CELL WALL TEICHOIC ACID GLYCOSYLATION PROTEIN GTCA"/>
    <property type="match status" value="1"/>
</dbReference>
<dbReference type="AlphaFoldDB" id="A0A0R2B773"/>
<evidence type="ECO:0000259" key="7">
    <source>
        <dbReference type="Pfam" id="PF04138"/>
    </source>
</evidence>
<feature type="transmembrane region" description="Helical" evidence="6">
    <location>
        <begin position="12"/>
        <end position="35"/>
    </location>
</feature>
<dbReference type="Pfam" id="PF04138">
    <property type="entry name" value="GtrA_DPMS_TM"/>
    <property type="match status" value="1"/>
</dbReference>
<organism evidence="8 9">
    <name type="scientific">Secundilactobacillus collinoides DSM 20515 = JCM 1123</name>
    <dbReference type="NCBI Taxonomy" id="1423733"/>
    <lineage>
        <taxon>Bacteria</taxon>
        <taxon>Bacillati</taxon>
        <taxon>Bacillota</taxon>
        <taxon>Bacilli</taxon>
        <taxon>Lactobacillales</taxon>
        <taxon>Lactobacillaceae</taxon>
        <taxon>Secundilactobacillus</taxon>
    </lineage>
</organism>
<gene>
    <name evidence="8" type="ORF">FC82_GL002415</name>
</gene>